<evidence type="ECO:0000256" key="1">
    <source>
        <dbReference type="SAM" id="MobiDB-lite"/>
    </source>
</evidence>
<gene>
    <name evidence="2" type="ORF">DL89DRAFT_73012</name>
</gene>
<accession>A0A1Y1VY29</accession>
<proteinExistence type="predicted"/>
<dbReference type="RefSeq" id="XP_040740215.1">
    <property type="nucleotide sequence ID" value="XM_040892020.1"/>
</dbReference>
<evidence type="ECO:0000313" key="2">
    <source>
        <dbReference type="EMBL" id="ORX66188.1"/>
    </source>
</evidence>
<protein>
    <submittedName>
        <fullName evidence="2">Uncharacterized protein</fullName>
    </submittedName>
</protein>
<dbReference type="AlphaFoldDB" id="A0A1Y1VY29"/>
<sequence length="79" mass="8787">MWLARRWLACSCWDGWSRPGHGRRQDEVVESLSRLMQERKVAEGVPNHIAILSAEGGDAGYAGQSRSSAPDQRPLHAKC</sequence>
<feature type="region of interest" description="Disordered" evidence="1">
    <location>
        <begin position="59"/>
        <end position="79"/>
    </location>
</feature>
<dbReference type="Proteomes" id="UP000193922">
    <property type="component" value="Unassembled WGS sequence"/>
</dbReference>
<evidence type="ECO:0000313" key="3">
    <source>
        <dbReference type="Proteomes" id="UP000193922"/>
    </source>
</evidence>
<comment type="caution">
    <text evidence="2">The sequence shown here is derived from an EMBL/GenBank/DDBJ whole genome shotgun (WGS) entry which is preliminary data.</text>
</comment>
<organism evidence="2 3">
    <name type="scientific">Linderina pennispora</name>
    <dbReference type="NCBI Taxonomy" id="61395"/>
    <lineage>
        <taxon>Eukaryota</taxon>
        <taxon>Fungi</taxon>
        <taxon>Fungi incertae sedis</taxon>
        <taxon>Zoopagomycota</taxon>
        <taxon>Kickxellomycotina</taxon>
        <taxon>Kickxellomycetes</taxon>
        <taxon>Kickxellales</taxon>
        <taxon>Kickxellaceae</taxon>
        <taxon>Linderina</taxon>
    </lineage>
</organism>
<dbReference type="GeneID" id="63808668"/>
<reference evidence="2 3" key="1">
    <citation type="submission" date="2016-07" db="EMBL/GenBank/DDBJ databases">
        <title>Pervasive Adenine N6-methylation of Active Genes in Fungi.</title>
        <authorList>
            <consortium name="DOE Joint Genome Institute"/>
            <person name="Mondo S.J."/>
            <person name="Dannebaum R.O."/>
            <person name="Kuo R.C."/>
            <person name="Labutti K."/>
            <person name="Haridas S."/>
            <person name="Kuo A."/>
            <person name="Salamov A."/>
            <person name="Ahrendt S.R."/>
            <person name="Lipzen A."/>
            <person name="Sullivan W."/>
            <person name="Andreopoulos W.B."/>
            <person name="Clum A."/>
            <person name="Lindquist E."/>
            <person name="Daum C."/>
            <person name="Ramamoorthy G.K."/>
            <person name="Gryganskyi A."/>
            <person name="Culley D."/>
            <person name="Magnuson J.K."/>
            <person name="James T.Y."/>
            <person name="O'Malley M.A."/>
            <person name="Stajich J.E."/>
            <person name="Spatafora J.W."/>
            <person name="Visel A."/>
            <person name="Grigoriev I.V."/>
        </authorList>
    </citation>
    <scope>NUCLEOTIDE SEQUENCE [LARGE SCALE GENOMIC DNA]</scope>
    <source>
        <strain evidence="2 3">ATCC 12442</strain>
    </source>
</reference>
<name>A0A1Y1VY29_9FUNG</name>
<dbReference type="EMBL" id="MCFD01000017">
    <property type="protein sequence ID" value="ORX66188.1"/>
    <property type="molecule type" value="Genomic_DNA"/>
</dbReference>
<keyword evidence="3" id="KW-1185">Reference proteome</keyword>